<evidence type="ECO:0000256" key="1">
    <source>
        <dbReference type="ARBA" id="ARBA00004383"/>
    </source>
</evidence>
<evidence type="ECO:0000256" key="9">
    <source>
        <dbReference type="ARBA" id="ARBA00023136"/>
    </source>
</evidence>
<dbReference type="GO" id="GO:0098797">
    <property type="term" value="C:plasma membrane protein complex"/>
    <property type="evidence" value="ECO:0007669"/>
    <property type="project" value="TreeGrafter"/>
</dbReference>
<dbReference type="HOGENOM" id="CLU_1029803_0_0_10"/>
<dbReference type="PROSITE" id="PS52015">
    <property type="entry name" value="TONB_CTD"/>
    <property type="match status" value="1"/>
</dbReference>
<evidence type="ECO:0000256" key="5">
    <source>
        <dbReference type="ARBA" id="ARBA00022519"/>
    </source>
</evidence>
<dbReference type="SUPFAM" id="SSF74653">
    <property type="entry name" value="TolA/TonB C-terminal domain"/>
    <property type="match status" value="1"/>
</dbReference>
<dbReference type="GO" id="GO:0015031">
    <property type="term" value="P:protein transport"/>
    <property type="evidence" value="ECO:0007669"/>
    <property type="project" value="UniProtKB-KW"/>
</dbReference>
<keyword evidence="5" id="KW-0997">Cell inner membrane</keyword>
<keyword evidence="4" id="KW-1003">Cell membrane</keyword>
<evidence type="ECO:0000256" key="3">
    <source>
        <dbReference type="ARBA" id="ARBA00022448"/>
    </source>
</evidence>
<dbReference type="InterPro" id="IPR037682">
    <property type="entry name" value="TonB_C"/>
</dbReference>
<dbReference type="InterPro" id="IPR006260">
    <property type="entry name" value="TonB/TolA_C"/>
</dbReference>
<dbReference type="STRING" id="516051.VC82_2023"/>
<dbReference type="RefSeq" id="WP_245615883.1">
    <property type="nucleotide sequence ID" value="NZ_CP011071.1"/>
</dbReference>
<accession>A0A0D5YUQ6</accession>
<evidence type="ECO:0000256" key="8">
    <source>
        <dbReference type="ARBA" id="ARBA00022989"/>
    </source>
</evidence>
<sequence>MRLKFCRLFLGFNMLSYGQDSIEYFPQEQLMIENCTDADNEAQCLYKHMQNKILSFLEENKKIITKHSKDTLGVMANFEVDENLQIIEGKSWFSIKNRKLDKKLGNAVEQIFLDLRFTSVSNRKKPPIVSRHILNFMYLVNPRAENVFTPLESDKKYSGGTIEEIPRFPGCEGLNEQEARKCFQQQMQNHIKRHFRYPKEAVEKKLSGKVAIIFIINKDGEAENIRTRGPHPILEKEAVRIIKLLPKMVPGKQNGVPVKVPYSIPITFHL</sequence>
<dbReference type="Pfam" id="PF03544">
    <property type="entry name" value="TonB_C"/>
    <property type="match status" value="1"/>
</dbReference>
<comment type="subcellular location">
    <subcellularLocation>
        <location evidence="1">Cell inner membrane</location>
        <topology evidence="1">Single-pass membrane protein</topology>
        <orientation evidence="1">Periplasmic side</orientation>
    </subcellularLocation>
</comment>
<keyword evidence="7" id="KW-0653">Protein transport</keyword>
<dbReference type="InterPro" id="IPR051045">
    <property type="entry name" value="TonB-dependent_transducer"/>
</dbReference>
<keyword evidence="12" id="KW-1185">Reference proteome</keyword>
<dbReference type="KEGG" id="mlt:VC82_2023"/>
<evidence type="ECO:0000313" key="11">
    <source>
        <dbReference type="EMBL" id="AKA35624.1"/>
    </source>
</evidence>
<dbReference type="PANTHER" id="PTHR33446:SF2">
    <property type="entry name" value="PROTEIN TONB"/>
    <property type="match status" value="1"/>
</dbReference>
<dbReference type="AlphaFoldDB" id="A0A0D5YUQ6"/>
<evidence type="ECO:0000259" key="10">
    <source>
        <dbReference type="PROSITE" id="PS52015"/>
    </source>
</evidence>
<dbReference type="NCBIfam" id="TIGR01352">
    <property type="entry name" value="tonB_Cterm"/>
    <property type="match status" value="1"/>
</dbReference>
<dbReference type="GO" id="GO:0055085">
    <property type="term" value="P:transmembrane transport"/>
    <property type="evidence" value="ECO:0007669"/>
    <property type="project" value="InterPro"/>
</dbReference>
<keyword evidence="9" id="KW-0472">Membrane</keyword>
<reference evidence="11 12" key="1">
    <citation type="submission" date="2015-03" db="EMBL/GenBank/DDBJ databases">
        <title>Complete genome sequence of Muricauda lutaonensis CC-HSB-11T, isolated from a coastal hot spring.</title>
        <authorList>
            <person name="Kim K.M."/>
        </authorList>
    </citation>
    <scope>NUCLEOTIDE SEQUENCE [LARGE SCALE GENOMIC DNA]</scope>
    <source>
        <strain evidence="11 12">CC-HSB-11</strain>
    </source>
</reference>
<name>A0A0D5YUQ6_9FLAO</name>
<dbReference type="EMBL" id="CP011071">
    <property type="protein sequence ID" value="AKA35624.1"/>
    <property type="molecule type" value="Genomic_DNA"/>
</dbReference>
<evidence type="ECO:0000313" key="12">
    <source>
        <dbReference type="Proteomes" id="UP000032726"/>
    </source>
</evidence>
<dbReference type="Gene3D" id="3.30.1150.10">
    <property type="match status" value="1"/>
</dbReference>
<proteinExistence type="inferred from homology"/>
<organism evidence="11 12">
    <name type="scientific">Flagellimonas lutaonensis</name>
    <dbReference type="NCBI Taxonomy" id="516051"/>
    <lineage>
        <taxon>Bacteria</taxon>
        <taxon>Pseudomonadati</taxon>
        <taxon>Bacteroidota</taxon>
        <taxon>Flavobacteriia</taxon>
        <taxon>Flavobacteriales</taxon>
        <taxon>Flavobacteriaceae</taxon>
        <taxon>Flagellimonas</taxon>
    </lineage>
</organism>
<dbReference type="GO" id="GO:0031992">
    <property type="term" value="F:energy transducer activity"/>
    <property type="evidence" value="ECO:0007669"/>
    <property type="project" value="TreeGrafter"/>
</dbReference>
<evidence type="ECO:0000256" key="6">
    <source>
        <dbReference type="ARBA" id="ARBA00022692"/>
    </source>
</evidence>
<keyword evidence="8" id="KW-1133">Transmembrane helix</keyword>
<keyword evidence="3" id="KW-0813">Transport</keyword>
<dbReference type="PANTHER" id="PTHR33446">
    <property type="entry name" value="PROTEIN TONB-RELATED"/>
    <property type="match status" value="1"/>
</dbReference>
<evidence type="ECO:0000256" key="2">
    <source>
        <dbReference type="ARBA" id="ARBA00006555"/>
    </source>
</evidence>
<keyword evidence="6" id="KW-0812">Transmembrane</keyword>
<protein>
    <recommendedName>
        <fullName evidence="10">TonB C-terminal domain-containing protein</fullName>
    </recommendedName>
</protein>
<dbReference type="Proteomes" id="UP000032726">
    <property type="component" value="Chromosome"/>
</dbReference>
<evidence type="ECO:0000256" key="7">
    <source>
        <dbReference type="ARBA" id="ARBA00022927"/>
    </source>
</evidence>
<evidence type="ECO:0000256" key="4">
    <source>
        <dbReference type="ARBA" id="ARBA00022475"/>
    </source>
</evidence>
<comment type="similarity">
    <text evidence="2">Belongs to the TonB family.</text>
</comment>
<gene>
    <name evidence="11" type="ORF">VC82_2023</name>
</gene>
<feature type="domain" description="TonB C-terminal" evidence="10">
    <location>
        <begin position="182"/>
        <end position="270"/>
    </location>
</feature>